<sequence>MNELSTLAWYPAAEFLEFERINKAYSFDVPAFSVDTATTDGPKYTQIMNALSEQLQQHVAKANLLITLNEKIPQFDVEVEEMMRIAIGRTQLLLNKRMKQFREHLSRHLKPIPGQKVTKLNDLHALWVLIDMQLDDIRSIFNSIEQFRLRCWAVAEPKAAATAASSGN</sequence>
<proteinExistence type="inferred from homology"/>
<protein>
    <submittedName>
        <fullName evidence="2">Uncharacterized protein</fullName>
    </submittedName>
</protein>
<evidence type="ECO:0000313" key="2">
    <source>
        <dbReference type="EMBL" id="KAL3108592.1"/>
    </source>
</evidence>
<dbReference type="PANTHER" id="PTHR12353">
    <property type="entry name" value="DISKS LARGE-ASSOCIATED PROTEIN DAP SAP90/PSD-95-ASSOCIATED PROTEIN"/>
    <property type="match status" value="1"/>
</dbReference>
<dbReference type="Proteomes" id="UP001620626">
    <property type="component" value="Unassembled WGS sequence"/>
</dbReference>
<reference evidence="2 3" key="1">
    <citation type="submission" date="2024-10" db="EMBL/GenBank/DDBJ databases">
        <authorList>
            <person name="Kim D."/>
        </authorList>
    </citation>
    <scope>NUCLEOTIDE SEQUENCE [LARGE SCALE GENOMIC DNA]</scope>
    <source>
        <strain evidence="2">BH-2024</strain>
    </source>
</reference>
<dbReference type="AlphaFoldDB" id="A0ABD2L031"/>
<dbReference type="PANTHER" id="PTHR12353:SF31">
    <property type="entry name" value="LD44824P"/>
    <property type="match status" value="1"/>
</dbReference>
<comment type="similarity">
    <text evidence="1">Belongs to the SAPAP family.</text>
</comment>
<evidence type="ECO:0000313" key="3">
    <source>
        <dbReference type="Proteomes" id="UP001620626"/>
    </source>
</evidence>
<dbReference type="Pfam" id="PF03359">
    <property type="entry name" value="GKAP"/>
    <property type="match status" value="1"/>
</dbReference>
<accession>A0ABD2L031</accession>
<organism evidence="2 3">
    <name type="scientific">Heterodera trifolii</name>
    <dbReference type="NCBI Taxonomy" id="157864"/>
    <lineage>
        <taxon>Eukaryota</taxon>
        <taxon>Metazoa</taxon>
        <taxon>Ecdysozoa</taxon>
        <taxon>Nematoda</taxon>
        <taxon>Chromadorea</taxon>
        <taxon>Rhabditida</taxon>
        <taxon>Tylenchina</taxon>
        <taxon>Tylenchomorpha</taxon>
        <taxon>Tylenchoidea</taxon>
        <taxon>Heteroderidae</taxon>
        <taxon>Heteroderinae</taxon>
        <taxon>Heterodera</taxon>
    </lineage>
</organism>
<name>A0ABD2L031_9BILA</name>
<comment type="caution">
    <text evidence="2">The sequence shown here is derived from an EMBL/GenBank/DDBJ whole genome shotgun (WGS) entry which is preliminary data.</text>
</comment>
<keyword evidence="3" id="KW-1185">Reference proteome</keyword>
<gene>
    <name evidence="2" type="ORF">niasHT_015514</name>
</gene>
<evidence type="ECO:0000256" key="1">
    <source>
        <dbReference type="ARBA" id="ARBA00008839"/>
    </source>
</evidence>
<dbReference type="InterPro" id="IPR005026">
    <property type="entry name" value="SAPAP"/>
</dbReference>
<dbReference type="EMBL" id="JBICBT010000590">
    <property type="protein sequence ID" value="KAL3108592.1"/>
    <property type="molecule type" value="Genomic_DNA"/>
</dbReference>